<sequence length="75" mass="8486">MKYHTELYDVVQIVPHFDAVFGGCFATVIEVKDWGVVAYVCSPGVLGVNYKYVRLKEKEYAPLKAKARFIVGETK</sequence>
<evidence type="ECO:0000313" key="1">
    <source>
        <dbReference type="EMBL" id="UQT00576.1"/>
    </source>
</evidence>
<name>A0A9E7DV29_9CAUD</name>
<accession>A0A9E7DV29</accession>
<protein>
    <submittedName>
        <fullName evidence="1">Uncharacterized protein</fullName>
    </submittedName>
</protein>
<reference evidence="1" key="1">
    <citation type="submission" date="2022-03" db="EMBL/GenBank/DDBJ databases">
        <title>Phage cocktails constrain the growth of Enterococcus.</title>
        <authorList>
            <person name="Wandro S."/>
        </authorList>
    </citation>
    <scope>NUCLEOTIDE SEQUENCE</scope>
</reference>
<keyword evidence="2" id="KW-1185">Reference proteome</keyword>
<evidence type="ECO:0000313" key="2">
    <source>
        <dbReference type="Proteomes" id="UP001057557"/>
    </source>
</evidence>
<dbReference type="EMBL" id="ON113170">
    <property type="protein sequence ID" value="UQT00576.1"/>
    <property type="molecule type" value="Genomic_DNA"/>
</dbReference>
<proteinExistence type="predicted"/>
<gene>
    <name evidence="1" type="ORF">JEFDOCMN_00013</name>
</gene>
<dbReference type="Proteomes" id="UP001057557">
    <property type="component" value="Segment"/>
</dbReference>
<organism evidence="1 2">
    <name type="scientific">Enterococcus phage vB_OCPT_CCS1</name>
    <dbReference type="NCBI Taxonomy" id="2922323"/>
    <lineage>
        <taxon>Viruses</taxon>
        <taxon>Duplodnaviria</taxon>
        <taxon>Heunggongvirae</taxon>
        <taxon>Uroviricota</taxon>
        <taxon>Caudoviricetes</taxon>
        <taxon>Herelleviridae</taxon>
        <taxon>Brockvirinae</taxon>
        <taxon>Schiekvirus</taxon>
        <taxon>Schiekvirus Ccs1</taxon>
    </lineage>
</organism>